<name>A0AAE0Y482_9GAST</name>
<evidence type="ECO:0000313" key="2">
    <source>
        <dbReference type="EMBL" id="KAK3732514.1"/>
    </source>
</evidence>
<gene>
    <name evidence="2" type="ORF">RRG08_030714</name>
</gene>
<organism evidence="2 3">
    <name type="scientific">Elysia crispata</name>
    <name type="common">lettuce slug</name>
    <dbReference type="NCBI Taxonomy" id="231223"/>
    <lineage>
        <taxon>Eukaryota</taxon>
        <taxon>Metazoa</taxon>
        <taxon>Spiralia</taxon>
        <taxon>Lophotrochozoa</taxon>
        <taxon>Mollusca</taxon>
        <taxon>Gastropoda</taxon>
        <taxon>Heterobranchia</taxon>
        <taxon>Euthyneura</taxon>
        <taxon>Panpulmonata</taxon>
        <taxon>Sacoglossa</taxon>
        <taxon>Placobranchoidea</taxon>
        <taxon>Plakobranchidae</taxon>
        <taxon>Elysia</taxon>
    </lineage>
</organism>
<dbReference type="AlphaFoldDB" id="A0AAE0Y482"/>
<evidence type="ECO:0000256" key="1">
    <source>
        <dbReference type="SAM" id="MobiDB-lite"/>
    </source>
</evidence>
<feature type="compositionally biased region" description="Gly residues" evidence="1">
    <location>
        <begin position="33"/>
        <end position="42"/>
    </location>
</feature>
<accession>A0AAE0Y482</accession>
<evidence type="ECO:0000313" key="3">
    <source>
        <dbReference type="Proteomes" id="UP001283361"/>
    </source>
</evidence>
<reference evidence="2" key="1">
    <citation type="journal article" date="2023" name="G3 (Bethesda)">
        <title>A reference genome for the long-term kleptoplast-retaining sea slug Elysia crispata morphotype clarki.</title>
        <authorList>
            <person name="Eastman K.E."/>
            <person name="Pendleton A.L."/>
            <person name="Shaikh M.A."/>
            <person name="Suttiyut T."/>
            <person name="Ogas R."/>
            <person name="Tomko P."/>
            <person name="Gavelis G."/>
            <person name="Widhalm J.R."/>
            <person name="Wisecaver J.H."/>
        </authorList>
    </citation>
    <scope>NUCLEOTIDE SEQUENCE</scope>
    <source>
        <strain evidence="2">ECLA1</strain>
    </source>
</reference>
<comment type="caution">
    <text evidence="2">The sequence shown here is derived from an EMBL/GenBank/DDBJ whole genome shotgun (WGS) entry which is preliminary data.</text>
</comment>
<feature type="compositionally biased region" description="Low complexity" evidence="1">
    <location>
        <begin position="79"/>
        <end position="88"/>
    </location>
</feature>
<dbReference type="EMBL" id="JAWDGP010006957">
    <property type="protein sequence ID" value="KAK3732514.1"/>
    <property type="molecule type" value="Genomic_DNA"/>
</dbReference>
<keyword evidence="3" id="KW-1185">Reference proteome</keyword>
<feature type="region of interest" description="Disordered" evidence="1">
    <location>
        <begin position="27"/>
        <end position="126"/>
    </location>
</feature>
<sequence length="126" mass="13348">MALQVALPQRQYRFEGEVPESCAAILRRWPRTGRGGSPGGQGGKRRAGKGAKESHHVTLSLSAETTTIQPSPPTPISPSPSISAPTPSESERLLNQVNTEERSKEVSPDASINITPPVTPGEVDGK</sequence>
<proteinExistence type="predicted"/>
<dbReference type="Proteomes" id="UP001283361">
    <property type="component" value="Unassembled WGS sequence"/>
</dbReference>
<protein>
    <submittedName>
        <fullName evidence="2">Uncharacterized protein</fullName>
    </submittedName>
</protein>